<protein>
    <submittedName>
        <fullName evidence="2">Uncharacterized protein</fullName>
    </submittedName>
</protein>
<dbReference type="EnsemblMetazoa" id="GPPI020993-RA">
    <property type="protein sequence ID" value="GPPI020993-PA"/>
    <property type="gene ID" value="GPPI020993"/>
</dbReference>
<proteinExistence type="predicted"/>
<evidence type="ECO:0000256" key="1">
    <source>
        <dbReference type="SAM" id="Phobius"/>
    </source>
</evidence>
<sequence>MPITKQCIHQGSCEAANTLTSEVCEIAAATATPTTVTKVTTLTTPATIFMPAVVRAIHTCASSFSPSLTSSPLPSSVPSSIPLPPPTAYNLTSVSTSPTLAAVAAKAASLLPYRTLKMYCRRFLIVIGLVCLLHSCLLWNTAAASISNRGFIVNGYALVIQLLLEEDPRVRKFRRKRPNFAIARSSSYISIAAHI</sequence>
<dbReference type="EMBL" id="JXJN01009366">
    <property type="status" value="NOT_ANNOTATED_CDS"/>
    <property type="molecule type" value="Genomic_DNA"/>
</dbReference>
<name>A0A1B0B743_9MUSC</name>
<evidence type="ECO:0000313" key="2">
    <source>
        <dbReference type="EnsemblMetazoa" id="GPPI020993-PA"/>
    </source>
</evidence>
<evidence type="ECO:0000313" key="3">
    <source>
        <dbReference type="Proteomes" id="UP000092460"/>
    </source>
</evidence>
<accession>A0A1B0B743</accession>
<dbReference type="Proteomes" id="UP000092460">
    <property type="component" value="Unassembled WGS sequence"/>
</dbReference>
<organism evidence="2 3">
    <name type="scientific">Glossina palpalis gambiensis</name>
    <dbReference type="NCBI Taxonomy" id="67801"/>
    <lineage>
        <taxon>Eukaryota</taxon>
        <taxon>Metazoa</taxon>
        <taxon>Ecdysozoa</taxon>
        <taxon>Arthropoda</taxon>
        <taxon>Hexapoda</taxon>
        <taxon>Insecta</taxon>
        <taxon>Pterygota</taxon>
        <taxon>Neoptera</taxon>
        <taxon>Endopterygota</taxon>
        <taxon>Diptera</taxon>
        <taxon>Brachycera</taxon>
        <taxon>Muscomorpha</taxon>
        <taxon>Hippoboscoidea</taxon>
        <taxon>Glossinidae</taxon>
        <taxon>Glossina</taxon>
    </lineage>
</organism>
<reference evidence="3" key="1">
    <citation type="submission" date="2015-01" db="EMBL/GenBank/DDBJ databases">
        <authorList>
            <person name="Aksoy S."/>
            <person name="Warren W."/>
            <person name="Wilson R.K."/>
        </authorList>
    </citation>
    <scope>NUCLEOTIDE SEQUENCE [LARGE SCALE GENOMIC DNA]</scope>
    <source>
        <strain evidence="3">IAEA</strain>
    </source>
</reference>
<dbReference type="EMBL" id="JXJN01009365">
    <property type="status" value="NOT_ANNOTATED_CDS"/>
    <property type="molecule type" value="Genomic_DNA"/>
</dbReference>
<feature type="transmembrane region" description="Helical" evidence="1">
    <location>
        <begin position="123"/>
        <end position="140"/>
    </location>
</feature>
<keyword evidence="1" id="KW-0812">Transmembrane</keyword>
<keyword evidence="1" id="KW-0472">Membrane</keyword>
<reference evidence="2" key="2">
    <citation type="submission" date="2020-05" db="UniProtKB">
        <authorList>
            <consortium name="EnsemblMetazoa"/>
        </authorList>
    </citation>
    <scope>IDENTIFICATION</scope>
    <source>
        <strain evidence="2">IAEA</strain>
    </source>
</reference>
<dbReference type="VEuPathDB" id="VectorBase:GPPI020993"/>
<dbReference type="AlphaFoldDB" id="A0A1B0B743"/>
<keyword evidence="3" id="KW-1185">Reference proteome</keyword>
<keyword evidence="1" id="KW-1133">Transmembrane helix</keyword>